<keyword evidence="6" id="KW-0732">Signal</keyword>
<feature type="domain" description="ALK/LTK-like glycine-rich" evidence="17">
    <location>
        <begin position="43"/>
        <end position="257"/>
    </location>
</feature>
<accession>A0A2G3PQ10</accession>
<dbReference type="EMBL" id="PEBD01000004">
    <property type="protein sequence ID" value="PHV67840.1"/>
    <property type="molecule type" value="Genomic_DNA"/>
</dbReference>
<sequence>MLGALLVGPGMASAEPPTAGCTQPDRAGVVRCIYTTAGTHALTVPLNVGSVQVSAVGGRGGSHQGTFAHSSGGQGAVVTGTVSMPTGTRTLFAVVGGNGGDTVEGPDDTPGAAGANGGGNGGRPYWPGREDQAPGAGGGGASDVRTDATDLTSRVLVAAGGGGATYFLDGNDADTPSTQVEAGQAATATAGGAGGQSRFSSVGFGKPGRLGVGGDGGSVIAGQGVSTIIGGGGGGGGLYGGGGGSVDALGSGGGGSSLHPAGGATALSAEAPSITITYQLPKPPCTGLICITPGSLGSS</sequence>
<keyword evidence="4" id="KW-0808">Transferase</keyword>
<dbReference type="Proteomes" id="UP000225108">
    <property type="component" value="Unassembled WGS sequence"/>
</dbReference>
<proteinExistence type="predicted"/>
<keyword evidence="11" id="KW-0472">Membrane</keyword>
<name>A0A2G3PQ10_WILMA</name>
<dbReference type="InterPro" id="IPR055163">
    <property type="entry name" value="ALK/LTK-like_GRD"/>
</dbReference>
<evidence type="ECO:0000259" key="17">
    <source>
        <dbReference type="Pfam" id="PF12810"/>
    </source>
</evidence>
<keyword evidence="12" id="KW-0829">Tyrosine-protein kinase</keyword>
<keyword evidence="15" id="KW-0325">Glycoprotein</keyword>
<evidence type="ECO:0000256" key="8">
    <source>
        <dbReference type="ARBA" id="ARBA00022777"/>
    </source>
</evidence>
<evidence type="ECO:0000256" key="11">
    <source>
        <dbReference type="ARBA" id="ARBA00023136"/>
    </source>
</evidence>
<comment type="caution">
    <text evidence="18">The sequence shown here is derived from an EMBL/GenBank/DDBJ whole genome shotgun (WGS) entry which is preliminary data.</text>
</comment>
<gene>
    <name evidence="18" type="ORF">CSW57_00600</name>
</gene>
<dbReference type="Pfam" id="PF12810">
    <property type="entry name" value="ALK_LTK_GRD"/>
    <property type="match status" value="1"/>
</dbReference>
<evidence type="ECO:0000313" key="18">
    <source>
        <dbReference type="EMBL" id="PHV67840.1"/>
    </source>
</evidence>
<evidence type="ECO:0000256" key="12">
    <source>
        <dbReference type="ARBA" id="ARBA00023137"/>
    </source>
</evidence>
<reference evidence="18 19" key="1">
    <citation type="submission" date="2017-10" db="EMBL/GenBank/DDBJ databases">
        <title>The draft genome sequence of Williamsia sp. BULT 1.1 isolated from the semi-arid grassland soils from South Africa.</title>
        <authorList>
            <person name="Kabwe M.H."/>
            <person name="Govender N."/>
            <person name="Mutseka Lunga P."/>
            <person name="Vikram S."/>
            <person name="Makhalanyane T.P."/>
        </authorList>
    </citation>
    <scope>NUCLEOTIDE SEQUENCE [LARGE SCALE GENOMIC DNA]</scope>
    <source>
        <strain evidence="18 19">BULT 1.1</strain>
    </source>
</reference>
<evidence type="ECO:0000256" key="2">
    <source>
        <dbReference type="ARBA" id="ARBA00011902"/>
    </source>
</evidence>
<keyword evidence="13" id="KW-1015">Disulfide bond</keyword>
<evidence type="ECO:0000256" key="3">
    <source>
        <dbReference type="ARBA" id="ARBA00022475"/>
    </source>
</evidence>
<evidence type="ECO:0000256" key="6">
    <source>
        <dbReference type="ARBA" id="ARBA00022729"/>
    </source>
</evidence>
<evidence type="ECO:0000256" key="7">
    <source>
        <dbReference type="ARBA" id="ARBA00022741"/>
    </source>
</evidence>
<organism evidence="18 19">
    <name type="scientific">Williamsia marianensis</name>
    <dbReference type="NCBI Taxonomy" id="85044"/>
    <lineage>
        <taxon>Bacteria</taxon>
        <taxon>Bacillati</taxon>
        <taxon>Actinomycetota</taxon>
        <taxon>Actinomycetes</taxon>
        <taxon>Mycobacteriales</taxon>
        <taxon>Nocardiaceae</taxon>
        <taxon>Williamsia</taxon>
    </lineage>
</organism>
<comment type="subcellular location">
    <subcellularLocation>
        <location evidence="1">Cell membrane</location>
        <topology evidence="1">Single-pass type I membrane protein</topology>
    </subcellularLocation>
</comment>
<evidence type="ECO:0000256" key="9">
    <source>
        <dbReference type="ARBA" id="ARBA00022840"/>
    </source>
</evidence>
<keyword evidence="3" id="KW-1003">Cell membrane</keyword>
<evidence type="ECO:0000256" key="15">
    <source>
        <dbReference type="ARBA" id="ARBA00023180"/>
    </source>
</evidence>
<evidence type="ECO:0000256" key="10">
    <source>
        <dbReference type="ARBA" id="ARBA00022989"/>
    </source>
</evidence>
<keyword evidence="7" id="KW-0547">Nucleotide-binding</keyword>
<evidence type="ECO:0000256" key="5">
    <source>
        <dbReference type="ARBA" id="ARBA00022692"/>
    </source>
</evidence>
<evidence type="ECO:0000256" key="16">
    <source>
        <dbReference type="SAM" id="MobiDB-lite"/>
    </source>
</evidence>
<dbReference type="AlphaFoldDB" id="A0A2G3PQ10"/>
<keyword evidence="14" id="KW-0675">Receptor</keyword>
<keyword evidence="5" id="KW-0812">Transmembrane</keyword>
<protein>
    <recommendedName>
        <fullName evidence="2">receptor protein-tyrosine kinase</fullName>
        <ecNumber evidence="2">2.7.10.1</ecNumber>
    </recommendedName>
</protein>
<dbReference type="GO" id="GO:0004714">
    <property type="term" value="F:transmembrane receptor protein tyrosine kinase activity"/>
    <property type="evidence" value="ECO:0007669"/>
    <property type="project" value="UniProtKB-EC"/>
</dbReference>
<keyword evidence="8" id="KW-0418">Kinase</keyword>
<dbReference type="GO" id="GO:0005886">
    <property type="term" value="C:plasma membrane"/>
    <property type="evidence" value="ECO:0007669"/>
    <property type="project" value="UniProtKB-SubCell"/>
</dbReference>
<evidence type="ECO:0000313" key="19">
    <source>
        <dbReference type="Proteomes" id="UP000225108"/>
    </source>
</evidence>
<feature type="region of interest" description="Disordered" evidence="16">
    <location>
        <begin position="97"/>
        <end position="146"/>
    </location>
</feature>
<evidence type="ECO:0000256" key="13">
    <source>
        <dbReference type="ARBA" id="ARBA00023157"/>
    </source>
</evidence>
<dbReference type="GO" id="GO:0005524">
    <property type="term" value="F:ATP binding"/>
    <property type="evidence" value="ECO:0007669"/>
    <property type="project" value="UniProtKB-KW"/>
</dbReference>
<evidence type="ECO:0000256" key="1">
    <source>
        <dbReference type="ARBA" id="ARBA00004251"/>
    </source>
</evidence>
<keyword evidence="9" id="KW-0067">ATP-binding</keyword>
<evidence type="ECO:0000256" key="4">
    <source>
        <dbReference type="ARBA" id="ARBA00022679"/>
    </source>
</evidence>
<dbReference type="EC" id="2.7.10.1" evidence="2"/>
<keyword evidence="10" id="KW-1133">Transmembrane helix</keyword>
<evidence type="ECO:0000256" key="14">
    <source>
        <dbReference type="ARBA" id="ARBA00023170"/>
    </source>
</evidence>